<evidence type="ECO:0000259" key="3">
    <source>
        <dbReference type="Pfam" id="PF23247"/>
    </source>
</evidence>
<dbReference type="SUPFAM" id="SSF52058">
    <property type="entry name" value="L domain-like"/>
    <property type="match status" value="2"/>
</dbReference>
<accession>A0AAD5CQH4</accession>
<protein>
    <submittedName>
        <fullName evidence="5">Uncharacterized protein</fullName>
    </submittedName>
</protein>
<evidence type="ECO:0000256" key="1">
    <source>
        <dbReference type="ARBA" id="ARBA00022737"/>
    </source>
</evidence>
<feature type="domain" description="Disease resistance protein At4g27190-like leucine-rich repeats" evidence="3">
    <location>
        <begin position="650"/>
        <end position="801"/>
    </location>
</feature>
<dbReference type="PANTHER" id="PTHR33463:SF211">
    <property type="entry name" value="AAA+ ATPASE DOMAIN, P-LOOP CONTAINING NUCLEOSIDE TRIPHOSPHATE HYDROLASE"/>
    <property type="match status" value="1"/>
</dbReference>
<name>A0AAD5CQH4_AMBAR</name>
<keyword evidence="2" id="KW-0611">Plant defense</keyword>
<dbReference type="AlphaFoldDB" id="A0AAD5CQH4"/>
<dbReference type="Proteomes" id="UP001206925">
    <property type="component" value="Unassembled WGS sequence"/>
</dbReference>
<dbReference type="Gene3D" id="3.80.10.10">
    <property type="entry name" value="Ribonuclease Inhibitor"/>
    <property type="match status" value="6"/>
</dbReference>
<evidence type="ECO:0000313" key="6">
    <source>
        <dbReference type="Proteomes" id="UP001206925"/>
    </source>
</evidence>
<dbReference type="PANTHER" id="PTHR33463">
    <property type="entry name" value="NB-ARC DOMAIN-CONTAINING PROTEIN-RELATED"/>
    <property type="match status" value="1"/>
</dbReference>
<feature type="domain" description="Disease resistance protein At4g27190-like leucine-rich repeats" evidence="3">
    <location>
        <begin position="906"/>
        <end position="1038"/>
    </location>
</feature>
<keyword evidence="1" id="KW-0677">Repeat</keyword>
<evidence type="ECO:0000256" key="2">
    <source>
        <dbReference type="ARBA" id="ARBA00022821"/>
    </source>
</evidence>
<dbReference type="SUPFAM" id="SSF52047">
    <property type="entry name" value="RNI-like"/>
    <property type="match status" value="3"/>
</dbReference>
<sequence>MTDMPILPLPWSVKSLPKMRTLCLERCKLRDMSSIGELKSLEILSFVGSNVKRLPEEVGQLTQLRLLNLTDCEELTTIPPNVLSKLSSLESLNMMNSFVNWSGEDEEDMQRNNPSLSELKMLPCLRSLEVNILDVSLIPRDLLLENLIKFKIYVGSYWLVSLTHKYSTTLKLRIDEAIISLPDCITLLLKQAQYLILEYCPQVLKNVLYDMRREHFQNLRGLELYGNSDIECIVDTIISKPGALFPSLEKLEVVSMENLKEICHGHLPATSFSALQELDLKYLPKFVCLWKEGTEGDICLVNLRKASVHTCHKLRILFPLRTATDRGLLRYLCVFNCEILQGIFSDNIAVSGEEMGEIVLPMLNTLELSLLPQLKTFCPTLNEMSSSDDNHDMPLFGGNVKFPELEELILRELPKVKSLWHLQVPEESFGRLKVLRITRCNAISKLIPFNMVQRLNNFESLSIINCDLVKEIFEIKGLVDETSAKSVNLPPLKDLVLCGLSELNHLWWNQGSFGYVSLQFLSLLTITRCDSLTYIFSLSALKGLNQLQRLEIESCALVKEIVSFELREDSNMVVFPQLHTLRLYHLPELTSFYKDHKALDWPSLKNLTIANCPQLKTFPASQCEQIAGHVGNLWSTVPPLFNEKVSFPNTEELHIHYMENLVEVWHNKLPDQTFSSLQLLDVRGCERLLDVGPTYMLPRLQMLSKLYIEDCCSVEEIFVTKSALNQDDIHVSLFSLTELRLKSLPKLKHIWWETDSRCGPLHFQNLTSLEVSGCDQLKYILSTSIMKGLAQLQELRISSCELVEEVVLKDISVEDQVEVVSLPRMKTLELKSLPNLKSFCSMNGTLQLSSLQVLKVTNCPMMKMFATFLNQSNLRFENHVSDEFFGREVLLPVLEKLSIEGLSISAGLWHNQLPSNSCHHLNKLKVKRCKNLLRLVPELKDLKSLYVEECDSLEEILGIEQSITGAHENHLVCTLSDVNLQNLPRLAEIWWNKDLNGILRYPMFSSLKVIKCDGLRKVFSASVIKHFLHLEELHLANCLIMKEVVADDERNEYAGEDVVFPQLHSLWLLNLPNLTSLCAGSFTVKFPSLEYLNLEACPDMQMFTLGPLVTPKLNAVVLENGEQFWKDDLNSTIKHLSMAKV</sequence>
<reference evidence="5" key="1">
    <citation type="submission" date="2022-06" db="EMBL/GenBank/DDBJ databases">
        <title>Uncovering the hologenomic basis of an extraordinary plant invasion.</title>
        <authorList>
            <person name="Bieker V.C."/>
            <person name="Martin M.D."/>
            <person name="Gilbert T."/>
            <person name="Hodgins K."/>
            <person name="Battlay P."/>
            <person name="Petersen B."/>
            <person name="Wilson J."/>
        </authorList>
    </citation>
    <scope>NUCLEOTIDE SEQUENCE</scope>
    <source>
        <strain evidence="5">AA19_3_7</strain>
        <tissue evidence="5">Leaf</tissue>
    </source>
</reference>
<dbReference type="InterPro" id="IPR050905">
    <property type="entry name" value="Plant_NBS-LRR"/>
</dbReference>
<organism evidence="5 6">
    <name type="scientific">Ambrosia artemisiifolia</name>
    <name type="common">Common ragweed</name>
    <dbReference type="NCBI Taxonomy" id="4212"/>
    <lineage>
        <taxon>Eukaryota</taxon>
        <taxon>Viridiplantae</taxon>
        <taxon>Streptophyta</taxon>
        <taxon>Embryophyta</taxon>
        <taxon>Tracheophyta</taxon>
        <taxon>Spermatophyta</taxon>
        <taxon>Magnoliopsida</taxon>
        <taxon>eudicotyledons</taxon>
        <taxon>Gunneridae</taxon>
        <taxon>Pentapetalae</taxon>
        <taxon>asterids</taxon>
        <taxon>campanulids</taxon>
        <taxon>Asterales</taxon>
        <taxon>Asteraceae</taxon>
        <taxon>Asteroideae</taxon>
        <taxon>Heliantheae alliance</taxon>
        <taxon>Heliantheae</taxon>
        <taxon>Ambrosia</taxon>
    </lineage>
</organism>
<feature type="domain" description="Disease resistance protein At4g27190-like leucine-rich repeats" evidence="3">
    <location>
        <begin position="212"/>
        <end position="338"/>
    </location>
</feature>
<dbReference type="InterPro" id="IPR032675">
    <property type="entry name" value="LRR_dom_sf"/>
</dbReference>
<feature type="domain" description="Disease resistance protein At4g27190-like leucine-rich repeats" evidence="3">
    <location>
        <begin position="405"/>
        <end position="556"/>
    </location>
</feature>
<dbReference type="InterPro" id="IPR057135">
    <property type="entry name" value="At4g27190-like_LRR"/>
</dbReference>
<dbReference type="EMBL" id="JAMZMK010007093">
    <property type="protein sequence ID" value="KAI7745867.1"/>
    <property type="molecule type" value="Genomic_DNA"/>
</dbReference>
<dbReference type="Pfam" id="PF23247">
    <property type="entry name" value="LRR_RPS2"/>
    <property type="match status" value="4"/>
</dbReference>
<dbReference type="Pfam" id="PF23598">
    <property type="entry name" value="LRR_14"/>
    <property type="match status" value="1"/>
</dbReference>
<keyword evidence="6" id="KW-1185">Reference proteome</keyword>
<proteinExistence type="predicted"/>
<comment type="caution">
    <text evidence="5">The sequence shown here is derived from an EMBL/GenBank/DDBJ whole genome shotgun (WGS) entry which is preliminary data.</text>
</comment>
<dbReference type="InterPro" id="IPR055414">
    <property type="entry name" value="LRR_R13L4/SHOC2-like"/>
</dbReference>
<feature type="domain" description="Disease resistance R13L4/SHOC-2-like LRR" evidence="4">
    <location>
        <begin position="13"/>
        <end position="149"/>
    </location>
</feature>
<evidence type="ECO:0000313" key="5">
    <source>
        <dbReference type="EMBL" id="KAI7745867.1"/>
    </source>
</evidence>
<gene>
    <name evidence="5" type="ORF">M8C21_007288</name>
</gene>
<evidence type="ECO:0000259" key="4">
    <source>
        <dbReference type="Pfam" id="PF23598"/>
    </source>
</evidence>